<protein>
    <submittedName>
        <fullName evidence="1">Uncharacterized protein</fullName>
    </submittedName>
</protein>
<evidence type="ECO:0000313" key="1">
    <source>
        <dbReference type="EMBL" id="THJ43635.1"/>
    </source>
</evidence>
<organism evidence="1 2">
    <name type="scientific">Aeromonas veronii</name>
    <dbReference type="NCBI Taxonomy" id="654"/>
    <lineage>
        <taxon>Bacteria</taxon>
        <taxon>Pseudomonadati</taxon>
        <taxon>Pseudomonadota</taxon>
        <taxon>Gammaproteobacteria</taxon>
        <taxon>Aeromonadales</taxon>
        <taxon>Aeromonadaceae</taxon>
        <taxon>Aeromonas</taxon>
    </lineage>
</organism>
<accession>A0A4S5CHD4</accession>
<dbReference type="AlphaFoldDB" id="A0A4S5CHD4"/>
<dbReference type="RefSeq" id="WP_136502074.1">
    <property type="nucleotide sequence ID" value="NZ_SSUX01000011.1"/>
</dbReference>
<gene>
    <name evidence="1" type="ORF">E8Q35_15120</name>
</gene>
<name>A0A4S5CHD4_AERVE</name>
<reference evidence="1 2" key="1">
    <citation type="submission" date="2019-04" db="EMBL/GenBank/DDBJ databases">
        <title>Comparative genomics of Aeromonas veronii strains pathogenic to fish.</title>
        <authorList>
            <person name="Cascarano M.C."/>
            <person name="Smyrli M."/>
            <person name="Katharios P."/>
        </authorList>
    </citation>
    <scope>NUCLEOTIDE SEQUENCE [LARGE SCALE GENOMIC DNA]</scope>
    <source>
        <strain evidence="1 2">XU1</strain>
    </source>
</reference>
<proteinExistence type="predicted"/>
<sequence>MGEGDEFSNYCLRICGLEATDVAIQSKVPRRTLNDWWHTRNRVVSLIVLGLAAERSRKRRKRNGVDFEEEMLSNYCKQKCGFDASEVAVLVKVPRRTFYDWWDNRRCAVKLMIVGLDSELMKTGGR</sequence>
<evidence type="ECO:0000313" key="2">
    <source>
        <dbReference type="Proteomes" id="UP000309618"/>
    </source>
</evidence>
<dbReference type="Proteomes" id="UP000309618">
    <property type="component" value="Unassembled WGS sequence"/>
</dbReference>
<dbReference type="EMBL" id="SSUX01000011">
    <property type="protein sequence ID" value="THJ43635.1"/>
    <property type="molecule type" value="Genomic_DNA"/>
</dbReference>
<comment type="caution">
    <text evidence="1">The sequence shown here is derived from an EMBL/GenBank/DDBJ whole genome shotgun (WGS) entry which is preliminary data.</text>
</comment>